<accession>A0A3M8CMZ9</accession>
<dbReference type="NCBIfam" id="TIGR02876">
    <property type="entry name" value="spore_yqfD"/>
    <property type="match status" value="1"/>
</dbReference>
<evidence type="ECO:0000313" key="2">
    <source>
        <dbReference type="EMBL" id="RNB76831.1"/>
    </source>
</evidence>
<protein>
    <submittedName>
        <fullName evidence="2">Sporulation protein YqfD</fullName>
    </submittedName>
</protein>
<dbReference type="AlphaFoldDB" id="A0A3M8CMZ9"/>
<evidence type="ECO:0000313" key="3">
    <source>
        <dbReference type="Proteomes" id="UP000282028"/>
    </source>
</evidence>
<keyword evidence="1" id="KW-0812">Transmembrane</keyword>
<feature type="transmembrane region" description="Helical" evidence="1">
    <location>
        <begin position="91"/>
        <end position="112"/>
    </location>
</feature>
<reference evidence="2 3" key="1">
    <citation type="submission" date="2018-10" db="EMBL/GenBank/DDBJ databases">
        <title>Phylogenomics of Brevibacillus.</title>
        <authorList>
            <person name="Dunlap C."/>
        </authorList>
    </citation>
    <scope>NUCLEOTIDE SEQUENCE [LARGE SCALE GENOMIC DNA]</scope>
    <source>
        <strain evidence="2 3">JCM 12215</strain>
    </source>
</reference>
<proteinExistence type="predicted"/>
<dbReference type="InterPro" id="IPR010690">
    <property type="entry name" value="YqfD"/>
</dbReference>
<evidence type="ECO:0000256" key="1">
    <source>
        <dbReference type="SAM" id="Phobius"/>
    </source>
</evidence>
<dbReference type="Proteomes" id="UP000282028">
    <property type="component" value="Unassembled WGS sequence"/>
</dbReference>
<dbReference type="RefSeq" id="WP_122907194.1">
    <property type="nucleotide sequence ID" value="NZ_CBCSBE010000011.1"/>
</dbReference>
<sequence>MRYGLKEWTEGYVTITVRGKRFERFLNMAVREGLRIWNIRRVGTEACRCDILIKDYFRLRPLMRETGCRSHVEQREGFPFWLARLRRRSGLAIGAFLFLVGLYMLSSFIWTVEVQGTKQLSPERVMQVAEQIGIKEGAWKVKLKEPLHLQRELTSLLPEVTWVGVTIQGTKVTLQVVEKDEPAKPIVTGPRHLVAKKRAVIQTILPEAGRSQVTVNQFVEKGQVLISGIIGNDERQKAVSAKGTIRGEVWYISNASVPLKQSHTRLTGEKQDQQYLVIGPYAVQVWPFEKLPFSQYESKEKRFMPGYAGYTSPVGWKRVTHEEIVQTQKELTVEEAKALAIRFAREDILRKAGKDASIQQEKVLHATSENGKVYVSIHFSVIEDIGVEQPIVGVPQTPEVNSNS</sequence>
<dbReference type="PIRSF" id="PIRSF029895">
    <property type="entry name" value="SpoIV"/>
    <property type="match status" value="1"/>
</dbReference>
<comment type="caution">
    <text evidence="2">The sequence shown here is derived from an EMBL/GenBank/DDBJ whole genome shotgun (WGS) entry which is preliminary data.</text>
</comment>
<name>A0A3M8CMZ9_9BACL</name>
<dbReference type="EMBL" id="RHHR01000003">
    <property type="protein sequence ID" value="RNB76831.1"/>
    <property type="molecule type" value="Genomic_DNA"/>
</dbReference>
<dbReference type="Pfam" id="PF06898">
    <property type="entry name" value="YqfD"/>
    <property type="match status" value="1"/>
</dbReference>
<keyword evidence="1" id="KW-1133">Transmembrane helix</keyword>
<organism evidence="2 3">
    <name type="scientific">Brevibacillus invocatus</name>
    <dbReference type="NCBI Taxonomy" id="173959"/>
    <lineage>
        <taxon>Bacteria</taxon>
        <taxon>Bacillati</taxon>
        <taxon>Bacillota</taxon>
        <taxon>Bacilli</taxon>
        <taxon>Bacillales</taxon>
        <taxon>Paenibacillaceae</taxon>
        <taxon>Brevibacillus</taxon>
    </lineage>
</organism>
<dbReference type="OrthoDB" id="1640349at2"/>
<keyword evidence="1" id="KW-0472">Membrane</keyword>
<gene>
    <name evidence="2" type="primary">yqfD</name>
    <name evidence="2" type="ORF">EDM52_01140</name>
</gene>
<keyword evidence="3" id="KW-1185">Reference proteome</keyword>